<evidence type="ECO:0000256" key="1">
    <source>
        <dbReference type="ARBA" id="ARBA00004117"/>
    </source>
</evidence>
<reference evidence="6 9" key="1">
    <citation type="submission" date="2014-08" db="EMBL/GenBank/DDBJ databases">
        <title>Fervidobacterium pennivorans DYC genome.</title>
        <authorList>
            <person name="Wushke S."/>
        </authorList>
    </citation>
    <scope>NUCLEOTIDE SEQUENCE [LARGE SCALE GENOMIC DNA]</scope>
    <source>
        <strain evidence="6 9">DYC</strain>
    </source>
</reference>
<keyword evidence="6" id="KW-0966">Cell projection</keyword>
<dbReference type="OrthoDB" id="9812413at2"/>
<dbReference type="Proteomes" id="UP000077096">
    <property type="component" value="Chromosome"/>
</dbReference>
<dbReference type="GO" id="GO:0005198">
    <property type="term" value="F:structural molecule activity"/>
    <property type="evidence" value="ECO:0007669"/>
    <property type="project" value="UniProtKB-UniRule"/>
</dbReference>
<dbReference type="EMBL" id="DSZT01000216">
    <property type="protein sequence ID" value="HGU42610.1"/>
    <property type="molecule type" value="Genomic_DNA"/>
</dbReference>
<dbReference type="GO" id="GO:0071973">
    <property type="term" value="P:bacterial-type flagellum-dependent cell motility"/>
    <property type="evidence" value="ECO:0007669"/>
    <property type="project" value="InterPro"/>
</dbReference>
<dbReference type="EMBL" id="CP011393">
    <property type="protein sequence ID" value="ANE41696.1"/>
    <property type="molecule type" value="Genomic_DNA"/>
</dbReference>
<keyword evidence="3 4" id="KW-0975">Bacterial flagellum</keyword>
<evidence type="ECO:0000313" key="9">
    <source>
        <dbReference type="Proteomes" id="UP000077096"/>
    </source>
</evidence>
<keyword evidence="6" id="KW-0282">Flagellum</keyword>
<evidence type="ECO:0000256" key="5">
    <source>
        <dbReference type="NCBIfam" id="TIGR00205"/>
    </source>
</evidence>
<dbReference type="PATRIC" id="fig|93466.3.peg.1442"/>
<dbReference type="NCBIfam" id="TIGR00205">
    <property type="entry name" value="fliE"/>
    <property type="match status" value="1"/>
</dbReference>
<sequence length="98" mass="11204">MVDKIGGINHLKQNVSINQSVKKQNESEFSKVLSNALKNVNEQQKNVEKMADDFAMGKVSNIHELIVEAEKASISLRLTVEVRNKIVEAYREIMRMQF</sequence>
<name>A0A172T419_FERPE</name>
<comment type="similarity">
    <text evidence="2 4">Belongs to the FliE family.</text>
</comment>
<organism evidence="6 9">
    <name type="scientific">Fervidobacterium pennivorans</name>
    <dbReference type="NCBI Taxonomy" id="93466"/>
    <lineage>
        <taxon>Bacteria</taxon>
        <taxon>Thermotogati</taxon>
        <taxon>Thermotogota</taxon>
        <taxon>Thermotogae</taxon>
        <taxon>Thermotogales</taxon>
        <taxon>Fervidobacteriaceae</taxon>
        <taxon>Fervidobacterium</taxon>
    </lineage>
</organism>
<dbReference type="Pfam" id="PF02049">
    <property type="entry name" value="FliE"/>
    <property type="match status" value="1"/>
</dbReference>
<dbReference type="KEGG" id="fng:JM64_06800"/>
<dbReference type="HAMAP" id="MF_00724">
    <property type="entry name" value="FliE"/>
    <property type="match status" value="1"/>
</dbReference>
<proteinExistence type="inferred from homology"/>
<dbReference type="GO" id="GO:0009425">
    <property type="term" value="C:bacterial-type flagellum basal body"/>
    <property type="evidence" value="ECO:0007669"/>
    <property type="project" value="UniProtKB-SubCell"/>
</dbReference>
<accession>A0A172T419</accession>
<evidence type="ECO:0000313" key="8">
    <source>
        <dbReference type="EMBL" id="HGU42610.1"/>
    </source>
</evidence>
<dbReference type="EMBL" id="DTBH01000062">
    <property type="protein sequence ID" value="HGQ76845.1"/>
    <property type="molecule type" value="Genomic_DNA"/>
</dbReference>
<evidence type="ECO:0000313" key="7">
    <source>
        <dbReference type="EMBL" id="HGQ76845.1"/>
    </source>
</evidence>
<dbReference type="InterPro" id="IPR001624">
    <property type="entry name" value="FliE"/>
</dbReference>
<evidence type="ECO:0000256" key="3">
    <source>
        <dbReference type="ARBA" id="ARBA00023143"/>
    </source>
</evidence>
<dbReference type="PANTHER" id="PTHR34653">
    <property type="match status" value="1"/>
</dbReference>
<evidence type="ECO:0000256" key="4">
    <source>
        <dbReference type="HAMAP-Rule" id="MF_00724"/>
    </source>
</evidence>
<dbReference type="AlphaFoldDB" id="A0A172T419"/>
<gene>
    <name evidence="4 7" type="primary">fliE</name>
    <name evidence="8" type="ORF">ENT72_06830</name>
    <name evidence="7" type="ORF">ENU12_02755</name>
    <name evidence="6" type="ORF">JM64_06800</name>
</gene>
<keyword evidence="6" id="KW-0969">Cilium</keyword>
<dbReference type="GO" id="GO:0003774">
    <property type="term" value="F:cytoskeletal motor activity"/>
    <property type="evidence" value="ECO:0007669"/>
    <property type="project" value="InterPro"/>
</dbReference>
<protein>
    <recommendedName>
        <fullName evidence="4 5">Flagellar hook-basal body complex protein FliE</fullName>
    </recommendedName>
</protein>
<dbReference type="PRINTS" id="PR01006">
    <property type="entry name" value="FLGHOOKFLIE"/>
</dbReference>
<dbReference type="PANTHER" id="PTHR34653:SF1">
    <property type="entry name" value="FLAGELLAR HOOK-BASAL BODY COMPLEX PROTEIN FLIE"/>
    <property type="match status" value="1"/>
</dbReference>
<comment type="subcellular location">
    <subcellularLocation>
        <location evidence="1 4">Bacterial flagellum basal body</location>
    </subcellularLocation>
</comment>
<evidence type="ECO:0000256" key="2">
    <source>
        <dbReference type="ARBA" id="ARBA00009272"/>
    </source>
</evidence>
<reference evidence="7" key="2">
    <citation type="journal article" date="2020" name="mSystems">
        <title>Genome- and Community-Level Interaction Insights into Carbon Utilization and Element Cycling Functions of Hydrothermarchaeota in Hydrothermal Sediment.</title>
        <authorList>
            <person name="Zhou Z."/>
            <person name="Liu Y."/>
            <person name="Xu W."/>
            <person name="Pan J."/>
            <person name="Luo Z.H."/>
            <person name="Li M."/>
        </authorList>
    </citation>
    <scope>NUCLEOTIDE SEQUENCE [LARGE SCALE GENOMIC DNA]</scope>
    <source>
        <strain evidence="8">SpSt-604</strain>
        <strain evidence="7">SpSt-640</strain>
    </source>
</reference>
<evidence type="ECO:0000313" key="6">
    <source>
        <dbReference type="EMBL" id="ANE41696.1"/>
    </source>
</evidence>